<keyword evidence="2" id="KW-1185">Reference proteome</keyword>
<evidence type="ECO:0008006" key="3">
    <source>
        <dbReference type="Google" id="ProtNLM"/>
    </source>
</evidence>
<accession>A0A517YA78</accession>
<proteinExistence type="predicted"/>
<evidence type="ECO:0000313" key="2">
    <source>
        <dbReference type="Proteomes" id="UP000315017"/>
    </source>
</evidence>
<dbReference type="Pfam" id="PF07394">
    <property type="entry name" value="DUF1501"/>
    <property type="match status" value="1"/>
</dbReference>
<organism evidence="1 2">
    <name type="scientific">Anatilimnocola aggregata</name>
    <dbReference type="NCBI Taxonomy" id="2528021"/>
    <lineage>
        <taxon>Bacteria</taxon>
        <taxon>Pseudomonadati</taxon>
        <taxon>Planctomycetota</taxon>
        <taxon>Planctomycetia</taxon>
        <taxon>Pirellulales</taxon>
        <taxon>Pirellulaceae</taxon>
        <taxon>Anatilimnocola</taxon>
    </lineage>
</organism>
<dbReference type="AlphaFoldDB" id="A0A517YA78"/>
<dbReference type="InterPro" id="IPR010869">
    <property type="entry name" value="DUF1501"/>
</dbReference>
<sequence>MAHPTGSLSLPVSRRTFLTASSCGVAGMTFGRPSTAAQTTVAGQGGRAKSTILFFLSGGASHIDMWDMKPDAPADYRGPFQPIATSAPGISLCEHLPLLSKQAHHLALVNSVGGTVNTNDHHAGYYYNLTGHVPDLTFLSQGNNRKPYSDDWPFMGTVVAAKRPPHPDLTNAITLPEVPGAPTYTRPGQFAAKLGLEHDPLYVHGNHDEPLKFQAPALTLEGTMTPERLAQRHSLVSHLDSLRKEFDQHAKVRTWHRHQDRALSLLMSAKTTEAFDVSREPQAVRQRYGETVNGLSLLLARRLVEAGVPFVSVFWKGDLKKANARKCASGGGWDTHGNNFACLKEDLLPEFDRGFSALVEDLANRGLLDETLLLVTSEMGRKPKIGDPRSGGVSGAGRDHWTHCLTDVLAGGGIRGGQTYGSSDRFAQYPFNKPVTPADITKTVYHAMGIHNLEAFDDQNRPYNLLAEGNALSELF</sequence>
<dbReference type="OrthoDB" id="127333at2"/>
<dbReference type="KEGG" id="aagg:ETAA8_22280"/>
<dbReference type="PROSITE" id="PS51318">
    <property type="entry name" value="TAT"/>
    <property type="match status" value="1"/>
</dbReference>
<dbReference type="SUPFAM" id="SSF53649">
    <property type="entry name" value="Alkaline phosphatase-like"/>
    <property type="match status" value="1"/>
</dbReference>
<dbReference type="Proteomes" id="UP000315017">
    <property type="component" value="Chromosome"/>
</dbReference>
<protein>
    <recommendedName>
        <fullName evidence="3">DUF1501 domain-containing protein</fullName>
    </recommendedName>
</protein>
<name>A0A517YA78_9BACT</name>
<dbReference type="InterPro" id="IPR006311">
    <property type="entry name" value="TAT_signal"/>
</dbReference>
<dbReference type="PANTHER" id="PTHR43737:SF1">
    <property type="entry name" value="DUF1501 DOMAIN-CONTAINING PROTEIN"/>
    <property type="match status" value="1"/>
</dbReference>
<dbReference type="InterPro" id="IPR017850">
    <property type="entry name" value="Alkaline_phosphatase_core_sf"/>
</dbReference>
<reference evidence="1 2" key="1">
    <citation type="submission" date="2019-02" db="EMBL/GenBank/DDBJ databases">
        <title>Deep-cultivation of Planctomycetes and their phenomic and genomic characterization uncovers novel biology.</title>
        <authorList>
            <person name="Wiegand S."/>
            <person name="Jogler M."/>
            <person name="Boedeker C."/>
            <person name="Pinto D."/>
            <person name="Vollmers J."/>
            <person name="Rivas-Marin E."/>
            <person name="Kohn T."/>
            <person name="Peeters S.H."/>
            <person name="Heuer A."/>
            <person name="Rast P."/>
            <person name="Oberbeckmann S."/>
            <person name="Bunk B."/>
            <person name="Jeske O."/>
            <person name="Meyerdierks A."/>
            <person name="Storesund J.E."/>
            <person name="Kallscheuer N."/>
            <person name="Luecker S."/>
            <person name="Lage O.M."/>
            <person name="Pohl T."/>
            <person name="Merkel B.J."/>
            <person name="Hornburger P."/>
            <person name="Mueller R.-W."/>
            <person name="Bruemmer F."/>
            <person name="Labrenz M."/>
            <person name="Spormann A.M."/>
            <person name="Op den Camp H."/>
            <person name="Overmann J."/>
            <person name="Amann R."/>
            <person name="Jetten M.S.M."/>
            <person name="Mascher T."/>
            <person name="Medema M.H."/>
            <person name="Devos D.P."/>
            <person name="Kaster A.-K."/>
            <person name="Ovreas L."/>
            <person name="Rohde M."/>
            <person name="Galperin M.Y."/>
            <person name="Jogler C."/>
        </authorList>
    </citation>
    <scope>NUCLEOTIDE SEQUENCE [LARGE SCALE GENOMIC DNA]</scope>
    <source>
        <strain evidence="1 2">ETA_A8</strain>
    </source>
</reference>
<dbReference type="EMBL" id="CP036274">
    <property type="protein sequence ID" value="QDU27143.1"/>
    <property type="molecule type" value="Genomic_DNA"/>
</dbReference>
<gene>
    <name evidence="1" type="ORF">ETAA8_22280</name>
</gene>
<dbReference type="PANTHER" id="PTHR43737">
    <property type="entry name" value="BLL7424 PROTEIN"/>
    <property type="match status" value="1"/>
</dbReference>
<evidence type="ECO:0000313" key="1">
    <source>
        <dbReference type="EMBL" id="QDU27143.1"/>
    </source>
</evidence>